<organism evidence="11 12">
    <name type="scientific">Geodia barretti</name>
    <name type="common">Barrett's horny sponge</name>
    <dbReference type="NCBI Taxonomy" id="519541"/>
    <lineage>
        <taxon>Eukaryota</taxon>
        <taxon>Metazoa</taxon>
        <taxon>Porifera</taxon>
        <taxon>Demospongiae</taxon>
        <taxon>Heteroscleromorpha</taxon>
        <taxon>Tetractinellida</taxon>
        <taxon>Astrophorina</taxon>
        <taxon>Geodiidae</taxon>
        <taxon>Geodia</taxon>
    </lineage>
</organism>
<keyword evidence="3" id="KW-0732">Signal</keyword>
<keyword evidence="2" id="KW-0812">Transmembrane</keyword>
<evidence type="ECO:0000256" key="2">
    <source>
        <dbReference type="ARBA" id="ARBA00022692"/>
    </source>
</evidence>
<evidence type="ECO:0000256" key="3">
    <source>
        <dbReference type="ARBA" id="ARBA00022729"/>
    </source>
</evidence>
<gene>
    <name evidence="11" type="ORF">GBAR_LOCUS13759</name>
</gene>
<dbReference type="Pfam" id="PF00530">
    <property type="entry name" value="SRCR"/>
    <property type="match status" value="3"/>
</dbReference>
<dbReference type="PRINTS" id="PR00258">
    <property type="entry name" value="SPERACTRCPTR"/>
</dbReference>
<comment type="subcellular location">
    <subcellularLocation>
        <location evidence="1">Membrane</location>
        <topology evidence="1">Single-pass membrane protein</topology>
    </subcellularLocation>
</comment>
<keyword evidence="6" id="KW-0472">Membrane</keyword>
<dbReference type="InterPro" id="IPR001190">
    <property type="entry name" value="SRCR"/>
</dbReference>
<evidence type="ECO:0000256" key="5">
    <source>
        <dbReference type="ARBA" id="ARBA00022989"/>
    </source>
</evidence>
<dbReference type="PROSITE" id="PS00420">
    <property type="entry name" value="SRCR_1"/>
    <property type="match status" value="1"/>
</dbReference>
<evidence type="ECO:0000259" key="10">
    <source>
        <dbReference type="PROSITE" id="PS50287"/>
    </source>
</evidence>
<keyword evidence="4" id="KW-0677">Repeat</keyword>
<keyword evidence="8" id="KW-0325">Glycoprotein</keyword>
<feature type="domain" description="SRCR" evidence="10">
    <location>
        <begin position="118"/>
        <end position="219"/>
    </location>
</feature>
<feature type="disulfide bond" evidence="9">
    <location>
        <begin position="189"/>
        <end position="199"/>
    </location>
</feature>
<accession>A0AA35WRC8</accession>
<feature type="disulfide bond" evidence="9">
    <location>
        <begin position="80"/>
        <end position="90"/>
    </location>
</feature>
<reference evidence="11" key="1">
    <citation type="submission" date="2023-03" db="EMBL/GenBank/DDBJ databases">
        <authorList>
            <person name="Steffen K."/>
            <person name="Cardenas P."/>
        </authorList>
    </citation>
    <scope>NUCLEOTIDE SEQUENCE</scope>
</reference>
<feature type="domain" description="SRCR" evidence="10">
    <location>
        <begin position="6"/>
        <end position="108"/>
    </location>
</feature>
<dbReference type="AlphaFoldDB" id="A0AA35WRC8"/>
<evidence type="ECO:0000256" key="4">
    <source>
        <dbReference type="ARBA" id="ARBA00022737"/>
    </source>
</evidence>
<feature type="non-terminal residue" evidence="11">
    <location>
        <position position="280"/>
    </location>
</feature>
<dbReference type="Proteomes" id="UP001174909">
    <property type="component" value="Unassembled WGS sequence"/>
</dbReference>
<protein>
    <submittedName>
        <fullName evidence="11">Neurotrypsin</fullName>
    </submittedName>
</protein>
<dbReference type="SMART" id="SM00202">
    <property type="entry name" value="SR"/>
    <property type="match status" value="2"/>
</dbReference>
<keyword evidence="5" id="KW-1133">Transmembrane helix</keyword>
<evidence type="ECO:0000256" key="9">
    <source>
        <dbReference type="PROSITE-ProRule" id="PRU00196"/>
    </source>
</evidence>
<evidence type="ECO:0000313" key="11">
    <source>
        <dbReference type="EMBL" id="CAI8023577.1"/>
    </source>
</evidence>
<dbReference type="FunFam" id="3.10.250.10:FF:000016">
    <property type="entry name" value="Scavenger receptor cysteine-rich protein type 12"/>
    <property type="match status" value="1"/>
</dbReference>
<sequence length="280" mass="31574">YREGDIRLVGGPHNWEGRVEIFWNGTWGTISDSQWTNEDASVIRRQLQHMLPGYAMPCCDDESGDNSSSQIAPHFGSVICTGKENNITECSYSTQNISAQQDIGVHCQQGNQAREGEIRLVEGDSPWEGRVEIHLSREWGTISDAEYYDSREATVVCRQLGYNFYNARSYCCARFGEGSGQIKSRYISCKGIEHRITNCSYNTHLHQEDHSDDWSVSCDIGDCESGRIRLAGGDTEREGRVEICINGEWGTVCGKLWMKNNTNVVCRYLGFSDTYDCEVV</sequence>
<dbReference type="PANTHER" id="PTHR19331">
    <property type="entry name" value="SCAVENGER RECEPTOR DOMAIN-CONTAINING"/>
    <property type="match status" value="1"/>
</dbReference>
<comment type="caution">
    <text evidence="9">Lacks conserved residue(s) required for the propagation of feature annotation.</text>
</comment>
<evidence type="ECO:0000256" key="7">
    <source>
        <dbReference type="ARBA" id="ARBA00023157"/>
    </source>
</evidence>
<feature type="disulfide bond" evidence="9">
    <location>
        <begin position="157"/>
        <end position="218"/>
    </location>
</feature>
<evidence type="ECO:0000313" key="12">
    <source>
        <dbReference type="Proteomes" id="UP001174909"/>
    </source>
</evidence>
<feature type="domain" description="SRCR" evidence="10">
    <location>
        <begin position="228"/>
        <end position="280"/>
    </location>
</feature>
<evidence type="ECO:0000256" key="6">
    <source>
        <dbReference type="ARBA" id="ARBA00023136"/>
    </source>
</evidence>
<dbReference type="GO" id="GO:0016020">
    <property type="term" value="C:membrane"/>
    <property type="evidence" value="ECO:0007669"/>
    <property type="project" value="UniProtKB-SubCell"/>
</dbReference>
<keyword evidence="12" id="KW-1185">Reference proteome</keyword>
<dbReference type="SUPFAM" id="SSF56487">
    <property type="entry name" value="SRCR-like"/>
    <property type="match status" value="3"/>
</dbReference>
<dbReference type="EMBL" id="CASHTH010002014">
    <property type="protein sequence ID" value="CAI8023577.1"/>
    <property type="molecule type" value="Genomic_DNA"/>
</dbReference>
<evidence type="ECO:0000256" key="8">
    <source>
        <dbReference type="ARBA" id="ARBA00023180"/>
    </source>
</evidence>
<dbReference type="FunFam" id="3.10.250.10:FF:000009">
    <property type="entry name" value="WC1"/>
    <property type="match status" value="1"/>
</dbReference>
<comment type="caution">
    <text evidence="11">The sequence shown here is derived from an EMBL/GenBank/DDBJ whole genome shotgun (WGS) entry which is preliminary data.</text>
</comment>
<keyword evidence="7 9" id="KW-1015">Disulfide bond</keyword>
<evidence type="ECO:0000256" key="1">
    <source>
        <dbReference type="ARBA" id="ARBA00004167"/>
    </source>
</evidence>
<dbReference type="Gene3D" id="3.10.250.10">
    <property type="entry name" value="SRCR-like domain"/>
    <property type="match status" value="3"/>
</dbReference>
<proteinExistence type="predicted"/>
<dbReference type="PANTHER" id="PTHR19331:SF487">
    <property type="entry name" value="SOLUBLE SCAVENGER RECEPTOR CYSTEINE-RICH DOMAIN-CONTAINING PROTEIN SSC5D"/>
    <property type="match status" value="1"/>
</dbReference>
<dbReference type="InterPro" id="IPR036772">
    <property type="entry name" value="SRCR-like_dom_sf"/>
</dbReference>
<name>A0AA35WRC8_GEOBA</name>
<dbReference type="PROSITE" id="PS50287">
    <property type="entry name" value="SRCR_2"/>
    <property type="match status" value="3"/>
</dbReference>